<dbReference type="SUPFAM" id="SSF46785">
    <property type="entry name" value="Winged helix' DNA-binding domain"/>
    <property type="match status" value="1"/>
</dbReference>
<dbReference type="RefSeq" id="WP_301788922.1">
    <property type="nucleotide sequence ID" value="NZ_JAUJRV010000050.1"/>
</dbReference>
<comment type="caution">
    <text evidence="2">The sequence shown here is derived from an EMBL/GenBank/DDBJ whole genome shotgun (WGS) entry which is preliminary data.</text>
</comment>
<dbReference type="PROSITE" id="PS50931">
    <property type="entry name" value="HTH_LYSR"/>
    <property type="match status" value="1"/>
</dbReference>
<dbReference type="InterPro" id="IPR050950">
    <property type="entry name" value="HTH-type_LysR_regulators"/>
</dbReference>
<organism evidence="2 3">
    <name type="scientific">Burkholderia vietnamiensis</name>
    <dbReference type="NCBI Taxonomy" id="60552"/>
    <lineage>
        <taxon>Bacteria</taxon>
        <taxon>Pseudomonadati</taxon>
        <taxon>Pseudomonadota</taxon>
        <taxon>Betaproteobacteria</taxon>
        <taxon>Burkholderiales</taxon>
        <taxon>Burkholderiaceae</taxon>
        <taxon>Burkholderia</taxon>
        <taxon>Burkholderia cepacia complex</taxon>
    </lineage>
</organism>
<sequence length="92" mass="10007">MVPLDWTHLRYVLAVARTGGYSDAGRHLNVDPAVVAKRIRAIESASHLKLFERTPDGQLRPTKASKAIIARAEIVESQLTSLSDVVKGLDAS</sequence>
<dbReference type="EMBL" id="JAUJRV010000050">
    <property type="protein sequence ID" value="MDN7799582.1"/>
    <property type="molecule type" value="Genomic_DNA"/>
</dbReference>
<proteinExistence type="predicted"/>
<dbReference type="InterPro" id="IPR036390">
    <property type="entry name" value="WH_DNA-bd_sf"/>
</dbReference>
<dbReference type="Gene3D" id="1.10.10.10">
    <property type="entry name" value="Winged helix-like DNA-binding domain superfamily/Winged helix DNA-binding domain"/>
    <property type="match status" value="1"/>
</dbReference>
<evidence type="ECO:0000313" key="2">
    <source>
        <dbReference type="EMBL" id="MDN7799582.1"/>
    </source>
</evidence>
<protein>
    <submittedName>
        <fullName evidence="2">LysR family transcriptional regulator</fullName>
    </submittedName>
</protein>
<name>A0AAW7TBL0_BURVI</name>
<evidence type="ECO:0000313" key="3">
    <source>
        <dbReference type="Proteomes" id="UP001171620"/>
    </source>
</evidence>
<dbReference type="GO" id="GO:0005829">
    <property type="term" value="C:cytosol"/>
    <property type="evidence" value="ECO:0007669"/>
    <property type="project" value="TreeGrafter"/>
</dbReference>
<dbReference type="PANTHER" id="PTHR30419">
    <property type="entry name" value="HTH-TYPE TRANSCRIPTIONAL REGULATOR YBHD"/>
    <property type="match status" value="1"/>
</dbReference>
<evidence type="ECO:0000259" key="1">
    <source>
        <dbReference type="PROSITE" id="PS50931"/>
    </source>
</evidence>
<reference evidence="2" key="1">
    <citation type="submission" date="2023-07" db="EMBL/GenBank/DDBJ databases">
        <title>A collection of bacterial strains from the Burkholderia cepacia Research Laboratory and Repository.</title>
        <authorList>
            <person name="Lipuma J."/>
            <person name="Spilker T."/>
            <person name="Caverly L."/>
        </authorList>
    </citation>
    <scope>NUCLEOTIDE SEQUENCE</scope>
    <source>
        <strain evidence="2">AU44268</strain>
    </source>
</reference>
<accession>A0AAW7TBL0</accession>
<dbReference type="Pfam" id="PF00126">
    <property type="entry name" value="HTH_1"/>
    <property type="match status" value="1"/>
</dbReference>
<dbReference type="AlphaFoldDB" id="A0AAW7TBL0"/>
<dbReference type="InterPro" id="IPR000847">
    <property type="entry name" value="LysR_HTH_N"/>
</dbReference>
<gene>
    <name evidence="2" type="ORF">QZM33_32115</name>
</gene>
<dbReference type="Proteomes" id="UP001171620">
    <property type="component" value="Unassembled WGS sequence"/>
</dbReference>
<feature type="domain" description="HTH lysR-type" evidence="1">
    <location>
        <begin position="4"/>
        <end position="62"/>
    </location>
</feature>
<dbReference type="InterPro" id="IPR036388">
    <property type="entry name" value="WH-like_DNA-bd_sf"/>
</dbReference>
<dbReference type="GO" id="GO:0003700">
    <property type="term" value="F:DNA-binding transcription factor activity"/>
    <property type="evidence" value="ECO:0007669"/>
    <property type="project" value="InterPro"/>
</dbReference>